<dbReference type="RefSeq" id="WP_074849473.1">
    <property type="nucleotide sequence ID" value="NZ_FNLM01000034.1"/>
</dbReference>
<dbReference type="InterPro" id="IPR050237">
    <property type="entry name" value="ATP-dep_AMP-bd_enzyme"/>
</dbReference>
<organism evidence="5 6">
    <name type="scientific">Gordonia westfalica</name>
    <dbReference type="NCBI Taxonomy" id="158898"/>
    <lineage>
        <taxon>Bacteria</taxon>
        <taxon>Bacillati</taxon>
        <taxon>Actinomycetota</taxon>
        <taxon>Actinomycetes</taxon>
        <taxon>Mycobacteriales</taxon>
        <taxon>Gordoniaceae</taxon>
        <taxon>Gordonia</taxon>
    </lineage>
</organism>
<evidence type="ECO:0000256" key="1">
    <source>
        <dbReference type="ARBA" id="ARBA00006432"/>
    </source>
</evidence>
<dbReference type="Pfam" id="PF13193">
    <property type="entry name" value="AMP-binding_C"/>
    <property type="match status" value="1"/>
</dbReference>
<accession>A0A1H2IFM4</accession>
<dbReference type="EMBL" id="FNLM01000034">
    <property type="protein sequence ID" value="SDU42902.1"/>
    <property type="molecule type" value="Genomic_DNA"/>
</dbReference>
<dbReference type="InterPro" id="IPR042099">
    <property type="entry name" value="ANL_N_sf"/>
</dbReference>
<dbReference type="GO" id="GO:0016878">
    <property type="term" value="F:acid-thiol ligase activity"/>
    <property type="evidence" value="ECO:0007669"/>
    <property type="project" value="UniProtKB-ARBA"/>
</dbReference>
<evidence type="ECO:0000259" key="4">
    <source>
        <dbReference type="Pfam" id="PF13193"/>
    </source>
</evidence>
<feature type="domain" description="AMP-dependent synthetase/ligase" evidence="3">
    <location>
        <begin position="28"/>
        <end position="389"/>
    </location>
</feature>
<dbReference type="Proteomes" id="UP000183180">
    <property type="component" value="Unassembled WGS sequence"/>
</dbReference>
<dbReference type="STRING" id="158898.SAMN04488548_1341111"/>
<dbReference type="NCBIfam" id="NF004837">
    <property type="entry name" value="PRK06187.1"/>
    <property type="match status" value="1"/>
</dbReference>
<reference evidence="5 6" key="1">
    <citation type="submission" date="2016-10" db="EMBL/GenBank/DDBJ databases">
        <authorList>
            <person name="de Groot N.N."/>
        </authorList>
    </citation>
    <scope>NUCLEOTIDE SEQUENCE [LARGE SCALE GENOMIC DNA]</scope>
    <source>
        <strain evidence="5 6">DSM 44215</strain>
    </source>
</reference>
<dbReference type="PANTHER" id="PTHR43767:SF1">
    <property type="entry name" value="NONRIBOSOMAL PEPTIDE SYNTHASE PES1 (EUROFUNG)-RELATED"/>
    <property type="match status" value="1"/>
</dbReference>
<evidence type="ECO:0000313" key="6">
    <source>
        <dbReference type="Proteomes" id="UP000183180"/>
    </source>
</evidence>
<dbReference type="InterPro" id="IPR020845">
    <property type="entry name" value="AMP-binding_CS"/>
</dbReference>
<dbReference type="PANTHER" id="PTHR43767">
    <property type="entry name" value="LONG-CHAIN-FATTY-ACID--COA LIGASE"/>
    <property type="match status" value="1"/>
</dbReference>
<evidence type="ECO:0000256" key="2">
    <source>
        <dbReference type="ARBA" id="ARBA00022598"/>
    </source>
</evidence>
<dbReference type="InterPro" id="IPR045851">
    <property type="entry name" value="AMP-bd_C_sf"/>
</dbReference>
<dbReference type="FunFam" id="3.30.300.30:FF:000008">
    <property type="entry name" value="2,3-dihydroxybenzoate-AMP ligase"/>
    <property type="match status" value="1"/>
</dbReference>
<protein>
    <submittedName>
        <fullName evidence="5">Fatty-acyl-CoA synthase</fullName>
    </submittedName>
</protein>
<dbReference type="InterPro" id="IPR000873">
    <property type="entry name" value="AMP-dep_synth/lig_dom"/>
</dbReference>
<dbReference type="PROSITE" id="PS00455">
    <property type="entry name" value="AMP_BINDING"/>
    <property type="match status" value="1"/>
</dbReference>
<gene>
    <name evidence="5" type="ORF">SAMN04488548_1341111</name>
</gene>
<name>A0A1H2IFM4_9ACTN</name>
<dbReference type="Gene3D" id="3.30.300.30">
    <property type="match status" value="1"/>
</dbReference>
<dbReference type="NCBIfam" id="NF005857">
    <property type="entry name" value="PRK07786.1"/>
    <property type="match status" value="1"/>
</dbReference>
<sequence length="534" mass="57208">MTATVDTVTDLATEPLRSRRNHWNNQVKRHAFMNPDGAALKFLGNVTTWKQLDERSRGFAAALTRRGVQFGDRVLVVLLNRSEYVEAVMGANLIGAIPVPVNIRMSPAEIAFLVNDSGAKVIVTETLLAPLADAVAASTNAIDHIVVVGGSDKESHLDYEALVAEDSSDLPEIDVPEETVALIMYTSGTTGKPKGAMLTHTNLQAQAATCMQALHTRSDDIGSCVAPMFHIAGLGAMAPLFYMGALSVIHPLGAFDPNDMLDTIEKEGTTSIFLVPAQWQAVCAAQQAKPRDLKLRVISWGAAPASDTVLRAMNETFPDALNVAVFGQTEMSPITCVLEGKDALDKIGSIGKVVPAVTARIIDPEGNDVAQGEVGEIVYRGPNMMKGYWQNEQGTADAFAGGWFHSGDLVRQDEDGFIYVVDRAKDMIISGGENIYCAEVENALFGHPSISEAAIIGRAHEKWGEVPVAVVVLAAGVEDLTLADLEPYLNENLARFKHPKDLVIVDELPRNAGGKVVKPTLRASYGSKDAGLAN</sequence>
<evidence type="ECO:0000313" key="5">
    <source>
        <dbReference type="EMBL" id="SDU42902.1"/>
    </source>
</evidence>
<proteinExistence type="inferred from homology"/>
<dbReference type="Pfam" id="PF00501">
    <property type="entry name" value="AMP-binding"/>
    <property type="match status" value="1"/>
</dbReference>
<dbReference type="SUPFAM" id="SSF56801">
    <property type="entry name" value="Acetyl-CoA synthetase-like"/>
    <property type="match status" value="1"/>
</dbReference>
<dbReference type="AlphaFoldDB" id="A0A1H2IFM4"/>
<feature type="domain" description="AMP-binding enzyme C-terminal" evidence="4">
    <location>
        <begin position="439"/>
        <end position="515"/>
    </location>
</feature>
<comment type="similarity">
    <text evidence="1">Belongs to the ATP-dependent AMP-binding enzyme family.</text>
</comment>
<dbReference type="Gene3D" id="3.40.50.12780">
    <property type="entry name" value="N-terminal domain of ligase-like"/>
    <property type="match status" value="1"/>
</dbReference>
<keyword evidence="2" id="KW-0436">Ligase</keyword>
<dbReference type="OrthoDB" id="9803968at2"/>
<evidence type="ECO:0000259" key="3">
    <source>
        <dbReference type="Pfam" id="PF00501"/>
    </source>
</evidence>
<dbReference type="InterPro" id="IPR025110">
    <property type="entry name" value="AMP-bd_C"/>
</dbReference>